<evidence type="ECO:0000256" key="1">
    <source>
        <dbReference type="SAM" id="MobiDB-lite"/>
    </source>
</evidence>
<reference evidence="2 3" key="1">
    <citation type="journal article" date="2019" name="Nat. Ecol. Evol.">
        <title>Megaphylogeny resolves global patterns of mushroom evolution.</title>
        <authorList>
            <person name="Varga T."/>
            <person name="Krizsan K."/>
            <person name="Foldi C."/>
            <person name="Dima B."/>
            <person name="Sanchez-Garcia M."/>
            <person name="Sanchez-Ramirez S."/>
            <person name="Szollosi G.J."/>
            <person name="Szarkandi J.G."/>
            <person name="Papp V."/>
            <person name="Albert L."/>
            <person name="Andreopoulos W."/>
            <person name="Angelini C."/>
            <person name="Antonin V."/>
            <person name="Barry K.W."/>
            <person name="Bougher N.L."/>
            <person name="Buchanan P."/>
            <person name="Buyck B."/>
            <person name="Bense V."/>
            <person name="Catcheside P."/>
            <person name="Chovatia M."/>
            <person name="Cooper J."/>
            <person name="Damon W."/>
            <person name="Desjardin D."/>
            <person name="Finy P."/>
            <person name="Geml J."/>
            <person name="Haridas S."/>
            <person name="Hughes K."/>
            <person name="Justo A."/>
            <person name="Karasinski D."/>
            <person name="Kautmanova I."/>
            <person name="Kiss B."/>
            <person name="Kocsube S."/>
            <person name="Kotiranta H."/>
            <person name="LaButti K.M."/>
            <person name="Lechner B.E."/>
            <person name="Liimatainen K."/>
            <person name="Lipzen A."/>
            <person name="Lukacs Z."/>
            <person name="Mihaltcheva S."/>
            <person name="Morgado L.N."/>
            <person name="Niskanen T."/>
            <person name="Noordeloos M.E."/>
            <person name="Ohm R.A."/>
            <person name="Ortiz-Santana B."/>
            <person name="Ovrebo C."/>
            <person name="Racz N."/>
            <person name="Riley R."/>
            <person name="Savchenko A."/>
            <person name="Shiryaev A."/>
            <person name="Soop K."/>
            <person name="Spirin V."/>
            <person name="Szebenyi C."/>
            <person name="Tomsovsky M."/>
            <person name="Tulloss R.E."/>
            <person name="Uehling J."/>
            <person name="Grigoriev I.V."/>
            <person name="Vagvolgyi C."/>
            <person name="Papp T."/>
            <person name="Martin F.M."/>
            <person name="Miettinen O."/>
            <person name="Hibbett D.S."/>
            <person name="Nagy L.G."/>
        </authorList>
    </citation>
    <scope>NUCLEOTIDE SEQUENCE [LARGE SCALE GENOMIC DNA]</scope>
    <source>
        <strain evidence="2 3">FP101781</strain>
    </source>
</reference>
<evidence type="ECO:0008006" key="4">
    <source>
        <dbReference type="Google" id="ProtNLM"/>
    </source>
</evidence>
<comment type="caution">
    <text evidence="2">The sequence shown here is derived from an EMBL/GenBank/DDBJ whole genome shotgun (WGS) entry which is preliminary data.</text>
</comment>
<evidence type="ECO:0000313" key="2">
    <source>
        <dbReference type="EMBL" id="TEB31599.1"/>
    </source>
</evidence>
<feature type="compositionally biased region" description="Polar residues" evidence="1">
    <location>
        <begin position="21"/>
        <end position="38"/>
    </location>
</feature>
<keyword evidence="3" id="KW-1185">Reference proteome</keyword>
<protein>
    <recommendedName>
        <fullName evidence="4">Hydrophobin</fullName>
    </recommendedName>
</protein>
<sequence length="84" mass="8890">MPTDLLADSRLFPPTRRSAARRQQPSGSSEPEVRTCSTPVQCCDSTGPASDLDLASLVNDPKTIVASGCVDAHIYPDGTKSKTN</sequence>
<gene>
    <name evidence="2" type="ORF">FA13DRAFT_334693</name>
</gene>
<organism evidence="2 3">
    <name type="scientific">Coprinellus micaceus</name>
    <name type="common">Glistening ink-cap mushroom</name>
    <name type="synonym">Coprinus micaceus</name>
    <dbReference type="NCBI Taxonomy" id="71717"/>
    <lineage>
        <taxon>Eukaryota</taxon>
        <taxon>Fungi</taxon>
        <taxon>Dikarya</taxon>
        <taxon>Basidiomycota</taxon>
        <taxon>Agaricomycotina</taxon>
        <taxon>Agaricomycetes</taxon>
        <taxon>Agaricomycetidae</taxon>
        <taxon>Agaricales</taxon>
        <taxon>Agaricineae</taxon>
        <taxon>Psathyrellaceae</taxon>
        <taxon>Coprinellus</taxon>
    </lineage>
</organism>
<feature type="region of interest" description="Disordered" evidence="1">
    <location>
        <begin position="1"/>
        <end position="38"/>
    </location>
</feature>
<name>A0A4Y7TDH4_COPMI</name>
<dbReference type="Proteomes" id="UP000298030">
    <property type="component" value="Unassembled WGS sequence"/>
</dbReference>
<dbReference type="EMBL" id="QPFP01000018">
    <property type="protein sequence ID" value="TEB31599.1"/>
    <property type="molecule type" value="Genomic_DNA"/>
</dbReference>
<dbReference type="AlphaFoldDB" id="A0A4Y7TDH4"/>
<accession>A0A4Y7TDH4</accession>
<proteinExistence type="predicted"/>
<evidence type="ECO:0000313" key="3">
    <source>
        <dbReference type="Proteomes" id="UP000298030"/>
    </source>
</evidence>